<dbReference type="InterPro" id="IPR041700">
    <property type="entry name" value="OMP_b-brl_3"/>
</dbReference>
<dbReference type="InterPro" id="IPR036942">
    <property type="entry name" value="Beta-barrel_TonB_sf"/>
</dbReference>
<dbReference type="EMBL" id="FMMM01000048">
    <property type="protein sequence ID" value="SCQ20883.1"/>
    <property type="molecule type" value="Genomic_DNA"/>
</dbReference>
<name>A0A1D3ULB7_TANFO</name>
<evidence type="ECO:0000313" key="7">
    <source>
        <dbReference type="EMBL" id="SCQ20883.1"/>
    </source>
</evidence>
<evidence type="ECO:0000256" key="3">
    <source>
        <dbReference type="ARBA" id="ARBA00023237"/>
    </source>
</evidence>
<dbReference type="SUPFAM" id="SSF56935">
    <property type="entry name" value="Porins"/>
    <property type="match status" value="1"/>
</dbReference>
<evidence type="ECO:0000259" key="6">
    <source>
        <dbReference type="Pfam" id="PF14905"/>
    </source>
</evidence>
<sequence precursor="true">MERRLFLTVTTLCFLIAGMSIQAQTYEIRGIVVDADTQEPLPGAAVYDQANYNGTATDLEGHFRLTGLKSGKTVLTFSYLGYKTEEKTVNMPADHHQAMTIRLSPADKVLAEVVVVGSFEGQQRALNQQRAADNIKNVVSADLIGKFPDKNVAEALQRLPGINIARDKGEGSTVSIRGTPQHFTNISINGEQLASVQQSGTRAESLDLIPADQLGSIEITKALTADMDGDAVGGNINLRTPTARSDKFRIKGDLGMGFNDLSGKLNYIGKLQFSRRFFRDANTSQGRFGVLISGSYYGNNNSEDRMDASWSGIRKPVEMVNERLIMPEDFQFRKTENKRTRVGTTVTLDYKVKHHEIVFNYMYNYRKDDDVRNRLRFDFNRNGSEWITHDSLRRGRIRRDINLWKEIKSNHNFNLEGTHRFGRWTFDWGTFYTASKRDHTSTRGDFACNDVTIVADNPRGVLAEVPQFRPIVPLNIKNPLLFDNFRRYEEDMGTTDASNLVGKFNLQKNYMLKDYAGVFKFGGKVRSVTNDKYRNNRVLSFFDPNQEVNLAEAFAHVSGTTEPKEFLNGRYAFGPRVDKEKFTRYMASHRRLLTESDDSWDAERLSKNDTYNAKENVYAAYLINRIQIKKILLITGVRYEYNDVNYSAFDVKRSGTKIVATPISGGTNYGFLLPSVHVKYSLDELTNFRFAYTHSYAKPNFVDIVPFINYDADAARLFIGNTNLKPSLSNNIDLMFEKYNRSGGVVSAGLFYKNMNRFQFTRIIPSLIEDYPGFPQTAGFEFRQEQNGERATVYGFEFNFMRKLNFLPGAMKGLSAYLNYTFTGSDASTQDRSNMRLPGQAMHTGNASLSWDYKGFSSKASLNYNGSYIHSVASNENDDIIQDDRFQLDLNLSQQITKRISLYAEFVNITNSPARQYQGNSNQISRLAYFGWWNRFGITYRL</sequence>
<reference evidence="7 8" key="1">
    <citation type="submission" date="2016-09" db="EMBL/GenBank/DDBJ databases">
        <authorList>
            <person name="Capua I."/>
            <person name="De Benedictis P."/>
            <person name="Joannis T."/>
            <person name="Lombin L.H."/>
            <person name="Cattoli G."/>
        </authorList>
    </citation>
    <scope>NUCLEOTIDE SEQUENCE [LARGE SCALE GENOMIC DNA]</scope>
    <source>
        <strain evidence="7 8">UB20</strain>
    </source>
</reference>
<feature type="chain" id="PRO_5008922511" evidence="4">
    <location>
        <begin position="26"/>
        <end position="942"/>
    </location>
</feature>
<dbReference type="Pfam" id="PF13715">
    <property type="entry name" value="CarbopepD_reg_2"/>
    <property type="match status" value="1"/>
</dbReference>
<dbReference type="Pfam" id="PF14905">
    <property type="entry name" value="OMP_b-brl_3"/>
    <property type="match status" value="1"/>
</dbReference>
<dbReference type="InterPro" id="IPR010104">
    <property type="entry name" value="TonB_rcpt_bac"/>
</dbReference>
<keyword evidence="3" id="KW-0998">Cell outer membrane</keyword>
<feature type="domain" description="Outer membrane protein beta-barrel" evidence="6">
    <location>
        <begin position="595"/>
        <end position="926"/>
    </location>
</feature>
<dbReference type="OrthoDB" id="8727862at2"/>
<evidence type="ECO:0000256" key="4">
    <source>
        <dbReference type="SAM" id="SignalP"/>
    </source>
</evidence>
<comment type="subcellular location">
    <subcellularLocation>
        <location evidence="1">Cell outer membrane</location>
    </subcellularLocation>
</comment>
<proteinExistence type="predicted"/>
<dbReference type="Gene3D" id="2.170.130.10">
    <property type="entry name" value="TonB-dependent receptor, plug domain"/>
    <property type="match status" value="1"/>
</dbReference>
<evidence type="ECO:0000256" key="1">
    <source>
        <dbReference type="ARBA" id="ARBA00004442"/>
    </source>
</evidence>
<organism evidence="7 8">
    <name type="scientific">Tannerella forsythia</name>
    <name type="common">Bacteroides forsythus</name>
    <dbReference type="NCBI Taxonomy" id="28112"/>
    <lineage>
        <taxon>Bacteria</taxon>
        <taxon>Pseudomonadati</taxon>
        <taxon>Bacteroidota</taxon>
        <taxon>Bacteroidia</taxon>
        <taxon>Bacteroidales</taxon>
        <taxon>Tannerellaceae</taxon>
        <taxon>Tannerella</taxon>
    </lineage>
</organism>
<dbReference type="PANTHER" id="PTHR40980">
    <property type="entry name" value="PLUG DOMAIN-CONTAINING PROTEIN"/>
    <property type="match status" value="1"/>
</dbReference>
<keyword evidence="4" id="KW-0732">Signal</keyword>
<dbReference type="NCBIfam" id="TIGR01782">
    <property type="entry name" value="TonB-Xanth-Caul"/>
    <property type="match status" value="1"/>
</dbReference>
<evidence type="ECO:0000259" key="5">
    <source>
        <dbReference type="Pfam" id="PF07715"/>
    </source>
</evidence>
<feature type="domain" description="TonB-dependent receptor plug" evidence="5">
    <location>
        <begin position="133"/>
        <end position="234"/>
    </location>
</feature>
<dbReference type="PANTHER" id="PTHR40980:SF4">
    <property type="entry name" value="TONB-DEPENDENT RECEPTOR-LIKE BETA-BARREL DOMAIN-CONTAINING PROTEIN"/>
    <property type="match status" value="1"/>
</dbReference>
<dbReference type="SUPFAM" id="SSF49464">
    <property type="entry name" value="Carboxypeptidase regulatory domain-like"/>
    <property type="match status" value="1"/>
</dbReference>
<dbReference type="Proteomes" id="UP000182057">
    <property type="component" value="Unassembled WGS sequence"/>
</dbReference>
<keyword evidence="2" id="KW-0472">Membrane</keyword>
<keyword evidence="7" id="KW-0675">Receptor</keyword>
<evidence type="ECO:0000313" key="8">
    <source>
        <dbReference type="Proteomes" id="UP000182057"/>
    </source>
</evidence>
<protein>
    <submittedName>
        <fullName evidence="7">TonB-dependent receptor SusC</fullName>
    </submittedName>
</protein>
<dbReference type="AlphaFoldDB" id="A0A1D3ULB7"/>
<feature type="signal peptide" evidence="4">
    <location>
        <begin position="1"/>
        <end position="25"/>
    </location>
</feature>
<dbReference type="RefSeq" id="WP_074449740.1">
    <property type="nucleotide sequence ID" value="NZ_FMMM01000048.1"/>
</dbReference>
<accession>A0A1D3ULB7</accession>
<dbReference type="GO" id="GO:0009279">
    <property type="term" value="C:cell outer membrane"/>
    <property type="evidence" value="ECO:0007669"/>
    <property type="project" value="UniProtKB-SubCell"/>
</dbReference>
<dbReference type="InterPro" id="IPR008969">
    <property type="entry name" value="CarboxyPept-like_regulatory"/>
</dbReference>
<dbReference type="Pfam" id="PF07715">
    <property type="entry name" value="Plug"/>
    <property type="match status" value="1"/>
</dbReference>
<dbReference type="Gene3D" id="2.60.40.1120">
    <property type="entry name" value="Carboxypeptidase-like, regulatory domain"/>
    <property type="match status" value="1"/>
</dbReference>
<dbReference type="InterPro" id="IPR012910">
    <property type="entry name" value="Plug_dom"/>
</dbReference>
<gene>
    <name evidence="7" type="primary">susC_19</name>
    <name evidence="7" type="ORF">TFUB20_01175</name>
</gene>
<dbReference type="InterPro" id="IPR037066">
    <property type="entry name" value="Plug_dom_sf"/>
</dbReference>
<dbReference type="Gene3D" id="2.40.170.20">
    <property type="entry name" value="TonB-dependent receptor, beta-barrel domain"/>
    <property type="match status" value="1"/>
</dbReference>
<evidence type="ECO:0000256" key="2">
    <source>
        <dbReference type="ARBA" id="ARBA00023136"/>
    </source>
</evidence>